<organism evidence="1 2">
    <name type="scientific">Macrostomum lignano</name>
    <dbReference type="NCBI Taxonomy" id="282301"/>
    <lineage>
        <taxon>Eukaryota</taxon>
        <taxon>Metazoa</taxon>
        <taxon>Spiralia</taxon>
        <taxon>Lophotrochozoa</taxon>
        <taxon>Platyhelminthes</taxon>
        <taxon>Rhabditophora</taxon>
        <taxon>Macrostomorpha</taxon>
        <taxon>Macrostomida</taxon>
        <taxon>Macrostomidae</taxon>
        <taxon>Macrostomum</taxon>
    </lineage>
</organism>
<dbReference type="Proteomes" id="UP000095280">
    <property type="component" value="Unplaced"/>
</dbReference>
<reference evidence="2" key="1">
    <citation type="submission" date="2016-11" db="UniProtKB">
        <authorList>
            <consortium name="WormBaseParasite"/>
        </authorList>
    </citation>
    <scope>IDENTIFICATION</scope>
</reference>
<evidence type="ECO:0000313" key="2">
    <source>
        <dbReference type="WBParaSite" id="maker-unitig_31527-snap-gene-0.2-mRNA-1"/>
    </source>
</evidence>
<sequence>MISALLFGLFLLSYIRYSYTAAVACLFYTTYSPLILSSINAYLVDFINKNYNYSHLFIDV</sequence>
<dbReference type="AlphaFoldDB" id="A0A1I8FED9"/>
<proteinExistence type="predicted"/>
<dbReference type="WBParaSite" id="maker-unitig_31527-snap-gene-0.2-mRNA-1">
    <property type="protein sequence ID" value="maker-unitig_31527-snap-gene-0.2-mRNA-1"/>
    <property type="gene ID" value="maker-unitig_31527-snap-gene-0.2"/>
</dbReference>
<name>A0A1I8FED9_9PLAT</name>
<keyword evidence="1" id="KW-1185">Reference proteome</keyword>
<protein>
    <submittedName>
        <fullName evidence="2">Oligosaccharide repeat unit polymerase</fullName>
    </submittedName>
</protein>
<evidence type="ECO:0000313" key="1">
    <source>
        <dbReference type="Proteomes" id="UP000095280"/>
    </source>
</evidence>
<accession>A0A1I8FED9</accession>